<keyword evidence="3" id="KW-1185">Reference proteome</keyword>
<dbReference type="SUPFAM" id="SSF56281">
    <property type="entry name" value="Metallo-hydrolase/oxidoreductase"/>
    <property type="match status" value="1"/>
</dbReference>
<proteinExistence type="predicted"/>
<dbReference type="InterPro" id="IPR001279">
    <property type="entry name" value="Metallo-B-lactamas"/>
</dbReference>
<dbReference type="Gene3D" id="3.60.15.10">
    <property type="entry name" value="Ribonuclease Z/Hydroxyacylglutathione hydrolase-like"/>
    <property type="match status" value="1"/>
</dbReference>
<dbReference type="EMBL" id="JBBKAM010000002">
    <property type="protein sequence ID" value="MEJ8640387.1"/>
    <property type="molecule type" value="Genomic_DNA"/>
</dbReference>
<evidence type="ECO:0000259" key="1">
    <source>
        <dbReference type="Pfam" id="PF00753"/>
    </source>
</evidence>
<protein>
    <submittedName>
        <fullName evidence="2">MBL fold metallo-hydrolase</fullName>
    </submittedName>
</protein>
<name>A0ABU8TXP4_9ACTN</name>
<evidence type="ECO:0000313" key="3">
    <source>
        <dbReference type="Proteomes" id="UP001382904"/>
    </source>
</evidence>
<gene>
    <name evidence="2" type="ORF">WKI68_00995</name>
</gene>
<accession>A0ABU8TXP4</accession>
<sequence length="215" mass="23226">MIDTGATSDPDRFPLRATVDALIEDWLLRNPRAQYGLTVAHTHGHGDHIAGDGQFSGRPGTVVVGPGLDDVTSHFGLDGWPHRTAELDLGGRVLDLVPGPGHQSAALVFYDRHTGLLLTGDSLYPGRLYVDDRAAYAATVDRLLDFCASRPVTHVLGCHIEMTTTADVDYPAGTTYQPDEPPLQLSTTHLHTLRRALVETAGRTGSHPYGEFIVV</sequence>
<dbReference type="InterPro" id="IPR036866">
    <property type="entry name" value="RibonucZ/Hydroxyglut_hydro"/>
</dbReference>
<dbReference type="Pfam" id="PF00753">
    <property type="entry name" value="Lactamase_B"/>
    <property type="match status" value="1"/>
</dbReference>
<dbReference type="Proteomes" id="UP001382904">
    <property type="component" value="Unassembled WGS sequence"/>
</dbReference>
<reference evidence="2 3" key="1">
    <citation type="submission" date="2024-03" db="EMBL/GenBank/DDBJ databases">
        <title>Novel Streptomyces species of biotechnological and ecological value are a feature of Machair soil.</title>
        <authorList>
            <person name="Prole J.R."/>
            <person name="Goodfellow M."/>
            <person name="Allenby N."/>
            <person name="Ward A.C."/>
        </authorList>
    </citation>
    <scope>NUCLEOTIDE SEQUENCE [LARGE SCALE GENOMIC DNA]</scope>
    <source>
        <strain evidence="2 3">MS1.HAVA.3</strain>
    </source>
</reference>
<evidence type="ECO:0000313" key="2">
    <source>
        <dbReference type="EMBL" id="MEJ8640387.1"/>
    </source>
</evidence>
<feature type="domain" description="Metallo-beta-lactamase" evidence="1">
    <location>
        <begin position="2"/>
        <end position="133"/>
    </location>
</feature>
<comment type="caution">
    <text evidence="2">The sequence shown here is derived from an EMBL/GenBank/DDBJ whole genome shotgun (WGS) entry which is preliminary data.</text>
</comment>
<organism evidence="2 3">
    <name type="scientific">Streptomyces caledonius</name>
    <dbReference type="NCBI Taxonomy" id="3134107"/>
    <lineage>
        <taxon>Bacteria</taxon>
        <taxon>Bacillati</taxon>
        <taxon>Actinomycetota</taxon>
        <taxon>Actinomycetes</taxon>
        <taxon>Kitasatosporales</taxon>
        <taxon>Streptomycetaceae</taxon>
        <taxon>Streptomyces</taxon>
    </lineage>
</organism>